<keyword evidence="5 7" id="KW-1133">Transmembrane helix</keyword>
<evidence type="ECO:0000259" key="8">
    <source>
        <dbReference type="PROSITE" id="PS50928"/>
    </source>
</evidence>
<evidence type="ECO:0000313" key="9">
    <source>
        <dbReference type="EMBL" id="NDO71925.1"/>
    </source>
</evidence>
<dbReference type="EMBL" id="VIRB01000149">
    <property type="protein sequence ID" value="NDO71925.1"/>
    <property type="molecule type" value="Genomic_DNA"/>
</dbReference>
<feature type="transmembrane region" description="Helical" evidence="7">
    <location>
        <begin position="80"/>
        <end position="104"/>
    </location>
</feature>
<comment type="caution">
    <text evidence="9">The sequence shown here is derived from an EMBL/GenBank/DDBJ whole genome shotgun (WGS) entry which is preliminary data.</text>
</comment>
<feature type="transmembrane region" description="Helical" evidence="7">
    <location>
        <begin position="195"/>
        <end position="216"/>
    </location>
</feature>
<dbReference type="PANTHER" id="PTHR43744:SF8">
    <property type="entry name" value="SN-GLYCEROL-3-PHOSPHATE TRANSPORT SYSTEM PERMEASE PROTEIN UGPE"/>
    <property type="match status" value="1"/>
</dbReference>
<comment type="subcellular location">
    <subcellularLocation>
        <location evidence="1 7">Cell membrane</location>
        <topology evidence="1 7">Multi-pass membrane protein</topology>
    </subcellularLocation>
</comment>
<dbReference type="PROSITE" id="PS50928">
    <property type="entry name" value="ABC_TM1"/>
    <property type="match status" value="1"/>
</dbReference>
<reference evidence="9 10" key="1">
    <citation type="submission" date="2019-07" db="EMBL/GenBank/DDBJ databases">
        <title>Draft genome sequences of 15 bacterial species constituting the stable defined intestinal microbiota of the GM15 gnotobiotic mouse model.</title>
        <authorList>
            <person name="Elie C."/>
            <person name="Mathieu A."/>
            <person name="Saliou A."/>
            <person name="Darnaud M."/>
            <person name="Leulier F."/>
            <person name="Tamellini A."/>
        </authorList>
    </citation>
    <scope>NUCLEOTIDE SEQUENCE [LARGE SCALE GENOMIC DNA]</scope>
    <source>
        <strain evidence="10">ASF 502</strain>
    </source>
</reference>
<keyword evidence="4 7" id="KW-0812">Transmembrane</keyword>
<evidence type="ECO:0000256" key="2">
    <source>
        <dbReference type="ARBA" id="ARBA00022448"/>
    </source>
</evidence>
<keyword evidence="3" id="KW-1003">Cell membrane</keyword>
<dbReference type="InterPro" id="IPR035906">
    <property type="entry name" value="MetI-like_sf"/>
</dbReference>
<name>A0A9X5CC18_9FIRM</name>
<dbReference type="Proteomes" id="UP000474104">
    <property type="component" value="Unassembled WGS sequence"/>
</dbReference>
<evidence type="ECO:0000256" key="6">
    <source>
        <dbReference type="ARBA" id="ARBA00023136"/>
    </source>
</evidence>
<feature type="transmembrane region" description="Helical" evidence="7">
    <location>
        <begin position="111"/>
        <end position="133"/>
    </location>
</feature>
<feature type="domain" description="ABC transmembrane type-1" evidence="8">
    <location>
        <begin position="76"/>
        <end position="267"/>
    </location>
</feature>
<accession>A0A9X5CC18</accession>
<dbReference type="SUPFAM" id="SSF161098">
    <property type="entry name" value="MetI-like"/>
    <property type="match status" value="1"/>
</dbReference>
<evidence type="ECO:0000256" key="4">
    <source>
        <dbReference type="ARBA" id="ARBA00022692"/>
    </source>
</evidence>
<evidence type="ECO:0000256" key="1">
    <source>
        <dbReference type="ARBA" id="ARBA00004651"/>
    </source>
</evidence>
<dbReference type="Gene3D" id="1.10.3720.10">
    <property type="entry name" value="MetI-like"/>
    <property type="match status" value="1"/>
</dbReference>
<feature type="transmembrane region" description="Helical" evidence="7">
    <location>
        <begin position="244"/>
        <end position="267"/>
    </location>
</feature>
<dbReference type="Pfam" id="PF00528">
    <property type="entry name" value="BPD_transp_1"/>
    <property type="match status" value="1"/>
</dbReference>
<dbReference type="InterPro" id="IPR000515">
    <property type="entry name" value="MetI-like"/>
</dbReference>
<evidence type="ECO:0000256" key="5">
    <source>
        <dbReference type="ARBA" id="ARBA00022989"/>
    </source>
</evidence>
<sequence>MGKKVKHTGSTKGLLYQLLCIVIGLVLILPLIYAVLISFMPQDEILTTDLKILPSVFGYLENYKIVFAKTKIFRFMMNSFIVAFVSSVVRIIVASLAAFSFAFFEYKGKRILFGLVVGSMIIPADVLVVQNYFTVADMGLINTYIGMMIIFFISGMNIFIMRQNFLTYAKSIREAALVDGCSNFKFYAKILMPSNISSIMTVFISSFVGTWNTYLWPLLVTNADEMRTAQVAVTMLNANEGSSYGPGAVMAAATTILIPSILVFLIFQRKIVGGMMAGAVKG</sequence>
<dbReference type="AlphaFoldDB" id="A0A9X5CC18"/>
<dbReference type="GO" id="GO:0005886">
    <property type="term" value="C:plasma membrane"/>
    <property type="evidence" value="ECO:0007669"/>
    <property type="project" value="UniProtKB-SubCell"/>
</dbReference>
<evidence type="ECO:0000256" key="3">
    <source>
        <dbReference type="ARBA" id="ARBA00022475"/>
    </source>
</evidence>
<dbReference type="CDD" id="cd06261">
    <property type="entry name" value="TM_PBP2"/>
    <property type="match status" value="1"/>
</dbReference>
<dbReference type="OrthoDB" id="9787837at2"/>
<dbReference type="PANTHER" id="PTHR43744">
    <property type="entry name" value="ABC TRANSPORTER PERMEASE PROTEIN MG189-RELATED-RELATED"/>
    <property type="match status" value="1"/>
</dbReference>
<comment type="similarity">
    <text evidence="7">Belongs to the binding-protein-dependent transport system permease family.</text>
</comment>
<gene>
    <name evidence="9" type="ORF">FMM80_26080</name>
</gene>
<organism evidence="9 10">
    <name type="scientific">Schaedlerella arabinosiphila</name>
    <dbReference type="NCBI Taxonomy" id="2044587"/>
    <lineage>
        <taxon>Bacteria</taxon>
        <taxon>Bacillati</taxon>
        <taxon>Bacillota</taxon>
        <taxon>Clostridia</taxon>
        <taxon>Lachnospirales</taxon>
        <taxon>Lachnospiraceae</taxon>
        <taxon>Schaedlerella</taxon>
    </lineage>
</organism>
<evidence type="ECO:0000313" key="10">
    <source>
        <dbReference type="Proteomes" id="UP000474104"/>
    </source>
</evidence>
<protein>
    <submittedName>
        <fullName evidence="9">Carbohydrate ABC transporter permease</fullName>
    </submittedName>
</protein>
<evidence type="ECO:0000256" key="7">
    <source>
        <dbReference type="RuleBase" id="RU363032"/>
    </source>
</evidence>
<dbReference type="GO" id="GO:0055085">
    <property type="term" value="P:transmembrane transport"/>
    <property type="evidence" value="ECO:0007669"/>
    <property type="project" value="InterPro"/>
</dbReference>
<proteinExistence type="inferred from homology"/>
<keyword evidence="6 7" id="KW-0472">Membrane</keyword>
<keyword evidence="2 7" id="KW-0813">Transport</keyword>
<feature type="transmembrane region" description="Helical" evidence="7">
    <location>
        <begin position="14"/>
        <end position="40"/>
    </location>
</feature>
<feature type="transmembrane region" description="Helical" evidence="7">
    <location>
        <begin position="139"/>
        <end position="160"/>
    </location>
</feature>